<evidence type="ECO:0000256" key="5">
    <source>
        <dbReference type="ARBA" id="ARBA00022980"/>
    </source>
</evidence>
<evidence type="ECO:0000259" key="8">
    <source>
        <dbReference type="SMART" id="SM00739"/>
    </source>
</evidence>
<dbReference type="GO" id="GO:0009507">
    <property type="term" value="C:chloroplast"/>
    <property type="evidence" value="ECO:0007669"/>
    <property type="project" value="UniProtKB-SubCell"/>
</dbReference>
<dbReference type="InterPro" id="IPR041988">
    <property type="entry name" value="Ribosomal_uL24_KOW"/>
</dbReference>
<feature type="chain" id="PRO_5019357862" evidence="7">
    <location>
        <begin position="16"/>
        <end position="203"/>
    </location>
</feature>
<dbReference type="GO" id="GO:0003723">
    <property type="term" value="F:RNA binding"/>
    <property type="evidence" value="ECO:0007669"/>
    <property type="project" value="InterPro"/>
</dbReference>
<accession>A0A451FLH7</accession>
<feature type="domain" description="KOW" evidence="8">
    <location>
        <begin position="83"/>
        <end position="110"/>
    </location>
</feature>
<dbReference type="PANTHER" id="PTHR11143">
    <property type="entry name" value="60S RIBOSOMAL PROTEIN L26 FAMILY MEMBER"/>
    <property type="match status" value="1"/>
</dbReference>
<dbReference type="InterPro" id="IPR008991">
    <property type="entry name" value="Translation_prot_SH3-like_sf"/>
</dbReference>
<sequence length="203" mass="22377">MRVLVLSALLAMASAFVMPALQSQPDIRGRSIMMGSHRGDQAKRRRTSFLRHVNAPLHERRTIMSSPLSKELRAEYGGVRSIPVRTGDEVVVTAGDHRKKTGKVIGVDRKKFYIHVEGITREKAGAKEAGKTSTTIPVPIRASKVRITKLFLDSTRETILKRKAEGRAAEQARKSSISFAEPGADPAWKEYQSTLQSILDGSA</sequence>
<dbReference type="InterPro" id="IPR014722">
    <property type="entry name" value="Rib_uL2_dom2"/>
</dbReference>
<dbReference type="AlphaFoldDB" id="A0A451FLH7"/>
<dbReference type="InterPro" id="IPR005756">
    <property type="entry name" value="Ribosomal_uL24_euk/arc"/>
</dbReference>
<comment type="similarity">
    <text evidence="2">Belongs to the universal ribosomal protein uL24 family.</text>
</comment>
<reference evidence="9" key="1">
    <citation type="journal article" date="2019" name="Genome Biol. Evol.">
        <title>Plastid Genomes and Proteins Illuminate the Evolution of Eustigmatophyte Algae and Their Bacterial Endosymbionts.</title>
        <authorList>
            <person name="Sevcikova T."/>
            <person name="Yurchenko T."/>
            <person name="Fawley K.P."/>
            <person name="Amaral R."/>
            <person name="Strnad H."/>
            <person name="Santos L.M."/>
            <person name="Fawley M.W."/>
            <person name="Elias M."/>
        </authorList>
    </citation>
    <scope>NUCLEOTIDE SEQUENCE</scope>
    <source>
        <strain evidence="9">MarTras21</strain>
    </source>
</reference>
<evidence type="ECO:0000256" key="7">
    <source>
        <dbReference type="SAM" id="SignalP"/>
    </source>
</evidence>
<dbReference type="SUPFAM" id="SSF50104">
    <property type="entry name" value="Translation proteins SH3-like domain"/>
    <property type="match status" value="1"/>
</dbReference>
<evidence type="ECO:0000256" key="6">
    <source>
        <dbReference type="ARBA" id="ARBA00023274"/>
    </source>
</evidence>
<keyword evidence="7" id="KW-0732">Signal</keyword>
<dbReference type="Pfam" id="PF16906">
    <property type="entry name" value="Ribosomal_L26"/>
    <property type="match status" value="1"/>
</dbReference>
<dbReference type="GO" id="GO:0003735">
    <property type="term" value="F:structural constituent of ribosome"/>
    <property type="evidence" value="ECO:0007669"/>
    <property type="project" value="InterPro"/>
</dbReference>
<evidence type="ECO:0000256" key="3">
    <source>
        <dbReference type="ARBA" id="ARBA00022528"/>
    </source>
</evidence>
<keyword evidence="4" id="KW-0934">Plastid</keyword>
<dbReference type="SMART" id="SM00739">
    <property type="entry name" value="KOW"/>
    <property type="match status" value="1"/>
</dbReference>
<dbReference type="FunFam" id="2.30.30.30:FF:000009">
    <property type="entry name" value="60S ribosomal protein L26"/>
    <property type="match status" value="1"/>
</dbReference>
<feature type="signal peptide" evidence="7">
    <location>
        <begin position="1"/>
        <end position="15"/>
    </location>
</feature>
<keyword evidence="3" id="KW-0150">Chloroplast</keyword>
<name>A0A451FLH7_9STRA</name>
<dbReference type="CDD" id="cd06089">
    <property type="entry name" value="KOW_RPL26"/>
    <property type="match status" value="1"/>
</dbReference>
<protein>
    <submittedName>
        <fullName evidence="9">Plastid ribosomal protein L26</fullName>
    </submittedName>
</protein>
<keyword evidence="6" id="KW-0687">Ribonucleoprotein</keyword>
<organism evidence="9">
    <name type="scientific">Monodopsis sp. MarTras21</name>
    <dbReference type="NCBI Taxonomy" id="1745953"/>
    <lineage>
        <taxon>Eukaryota</taxon>
        <taxon>Sar</taxon>
        <taxon>Stramenopiles</taxon>
        <taxon>Ochrophyta</taxon>
        <taxon>Eustigmatophyceae</taxon>
        <taxon>Eustigmatales</taxon>
        <taxon>Monodopsidaceae</taxon>
        <taxon>Monodopsis</taxon>
    </lineage>
</organism>
<dbReference type="Gene3D" id="2.30.30.30">
    <property type="match status" value="1"/>
</dbReference>
<dbReference type="GO" id="GO:0015934">
    <property type="term" value="C:large ribosomal subunit"/>
    <property type="evidence" value="ECO:0007669"/>
    <property type="project" value="InterPro"/>
</dbReference>
<dbReference type="EMBL" id="MK281448">
    <property type="protein sequence ID" value="QAA11220.1"/>
    <property type="molecule type" value="mRNA"/>
</dbReference>
<dbReference type="NCBIfam" id="TIGR01080">
    <property type="entry name" value="rplX_A_E"/>
    <property type="match status" value="1"/>
</dbReference>
<keyword evidence="5 9" id="KW-0689">Ribosomal protein</keyword>
<evidence type="ECO:0000313" key="9">
    <source>
        <dbReference type="EMBL" id="QAA11220.1"/>
    </source>
</evidence>
<dbReference type="GO" id="GO:0006412">
    <property type="term" value="P:translation"/>
    <property type="evidence" value="ECO:0007669"/>
    <property type="project" value="InterPro"/>
</dbReference>
<dbReference type="InterPro" id="IPR005824">
    <property type="entry name" value="KOW"/>
</dbReference>
<evidence type="ECO:0000256" key="1">
    <source>
        <dbReference type="ARBA" id="ARBA00004229"/>
    </source>
</evidence>
<evidence type="ECO:0000256" key="2">
    <source>
        <dbReference type="ARBA" id="ARBA00010618"/>
    </source>
</evidence>
<evidence type="ECO:0000256" key="4">
    <source>
        <dbReference type="ARBA" id="ARBA00022640"/>
    </source>
</evidence>
<comment type="subcellular location">
    <subcellularLocation>
        <location evidence="1">Plastid</location>
        <location evidence="1">Chloroplast</location>
    </subcellularLocation>
</comment>
<proteinExistence type="evidence at transcript level"/>